<dbReference type="Proteomes" id="UP001196509">
    <property type="component" value="Unassembled WGS sequence"/>
</dbReference>
<protein>
    <submittedName>
        <fullName evidence="3">Outer membrane beta-barrel protein</fullName>
    </submittedName>
</protein>
<dbReference type="RefSeq" id="WP_220229852.1">
    <property type="nucleotide sequence ID" value="NZ_JAICBX010000003.1"/>
</dbReference>
<comment type="caution">
    <text evidence="3">The sequence shown here is derived from an EMBL/GenBank/DDBJ whole genome shotgun (WGS) entry which is preliminary data.</text>
</comment>
<name>A0AAE2ZRI8_9HYPH</name>
<dbReference type="EMBL" id="JAICBX010000003">
    <property type="protein sequence ID" value="MBW8639148.1"/>
    <property type="molecule type" value="Genomic_DNA"/>
</dbReference>
<evidence type="ECO:0000313" key="3">
    <source>
        <dbReference type="EMBL" id="MBW8639148.1"/>
    </source>
</evidence>
<dbReference type="InterPro" id="IPR018759">
    <property type="entry name" value="BBP2_2"/>
</dbReference>
<gene>
    <name evidence="3" type="ORF">K1W69_18270</name>
</gene>
<accession>A0AAE2ZRI8</accession>
<evidence type="ECO:0000256" key="2">
    <source>
        <dbReference type="SAM" id="SignalP"/>
    </source>
</evidence>
<evidence type="ECO:0000313" key="4">
    <source>
        <dbReference type="Proteomes" id="UP001196509"/>
    </source>
</evidence>
<proteinExistence type="predicted"/>
<keyword evidence="4" id="KW-1185">Reference proteome</keyword>
<feature type="region of interest" description="Disordered" evidence="1">
    <location>
        <begin position="65"/>
        <end position="90"/>
    </location>
</feature>
<sequence length="502" mass="55220">MVATSRVFWIGRLAALPPAVALCILVTAHPAWAQRADDTDQLLRGVIEYDGSTGAERRRAERLAVHEEEQANEEQEQADGRAGDTAAGLDDTTTGAVEAVQRTGPVQWFGRNNPTQPTVDTVVRQPDPDPYAAVGMRIGTFILRPTLTQQLGHESVLDGDAQTARTLSRTTLAAELESDWSRHQFKLSAEQVIDITLSGDGPEDPSTSVDAELRLDISSTTTANLFFGYDFRREDQTDANSVENAIAQSDVHSFEGRAGLEHSFGVWAGRATFTAMRSTYGDVELDDGEELSQSERDNNSYRLALRAGADNGSVLRPFAEIEGTLIDYDETEDENGYNRSSNGFALRAGAVFDRGEKWNGEIAAGYMQRNYNDPRLEPIGALSISGYANWSPERDTVVRLGLNSSIEDSTTAGVSGSVYYSASADITRKVRENFITRLNGQLGWRRYYGDLPEETVIVAGAGFTWWLNRNVGIDGEVSYEKTYSEDTDNDDIYVGLGMKFQR</sequence>
<dbReference type="Pfam" id="PF10082">
    <property type="entry name" value="BBP2_2"/>
    <property type="match status" value="1"/>
</dbReference>
<evidence type="ECO:0000256" key="1">
    <source>
        <dbReference type="SAM" id="MobiDB-lite"/>
    </source>
</evidence>
<feature type="chain" id="PRO_5042236713" evidence="2">
    <location>
        <begin position="34"/>
        <end position="502"/>
    </location>
</feature>
<dbReference type="AlphaFoldDB" id="A0AAE2ZRI8"/>
<keyword evidence="2" id="KW-0732">Signal</keyword>
<feature type="signal peptide" evidence="2">
    <location>
        <begin position="1"/>
        <end position="33"/>
    </location>
</feature>
<reference evidence="3" key="1">
    <citation type="submission" date="2021-08" db="EMBL/GenBank/DDBJ databases">
        <title>Hoeflea bacterium WL0058 sp. nov., isolated from the sediment.</title>
        <authorList>
            <person name="Wang L."/>
            <person name="Zhang D."/>
        </authorList>
    </citation>
    <scope>NUCLEOTIDE SEQUENCE</scope>
    <source>
        <strain evidence="3">WL0058</strain>
    </source>
</reference>
<organism evidence="3 4">
    <name type="scientific">Flavimaribacter sediminis</name>
    <dbReference type="NCBI Taxonomy" id="2865987"/>
    <lineage>
        <taxon>Bacteria</taxon>
        <taxon>Pseudomonadati</taxon>
        <taxon>Pseudomonadota</taxon>
        <taxon>Alphaproteobacteria</taxon>
        <taxon>Hyphomicrobiales</taxon>
        <taxon>Rhizobiaceae</taxon>
        <taxon>Flavimaribacter</taxon>
    </lineage>
</organism>